<dbReference type="Proteomes" id="UP000644507">
    <property type="component" value="Unassembled WGS sequence"/>
</dbReference>
<dbReference type="InterPro" id="IPR002035">
    <property type="entry name" value="VWF_A"/>
</dbReference>
<reference evidence="3" key="2">
    <citation type="submission" date="2020-09" db="EMBL/GenBank/DDBJ databases">
        <authorList>
            <person name="Sun Q."/>
            <person name="Kim S."/>
        </authorList>
    </citation>
    <scope>NUCLEOTIDE SEQUENCE</scope>
    <source>
        <strain evidence="3">KCTC 12988</strain>
    </source>
</reference>
<name>A0A918TUL2_9BACT</name>
<dbReference type="PROSITE" id="PS50234">
    <property type="entry name" value="VWFA"/>
    <property type="match status" value="1"/>
</dbReference>
<evidence type="ECO:0000313" key="4">
    <source>
        <dbReference type="Proteomes" id="UP000644507"/>
    </source>
</evidence>
<proteinExistence type="predicted"/>
<dbReference type="Pfam" id="PF13519">
    <property type="entry name" value="VWA_2"/>
    <property type="match status" value="1"/>
</dbReference>
<dbReference type="InterPro" id="IPR036465">
    <property type="entry name" value="vWFA_dom_sf"/>
</dbReference>
<dbReference type="EMBL" id="BMXI01000016">
    <property type="protein sequence ID" value="GHC63480.1"/>
    <property type="molecule type" value="Genomic_DNA"/>
</dbReference>
<dbReference type="RefSeq" id="WP_189572666.1">
    <property type="nucleotide sequence ID" value="NZ_BMXI01000016.1"/>
</dbReference>
<feature type="chain" id="PRO_5037387860" description="VWFA domain-containing protein" evidence="1">
    <location>
        <begin position="24"/>
        <end position="547"/>
    </location>
</feature>
<evidence type="ECO:0000259" key="2">
    <source>
        <dbReference type="PROSITE" id="PS50234"/>
    </source>
</evidence>
<dbReference type="Gene3D" id="3.40.50.410">
    <property type="entry name" value="von Willebrand factor, type A domain"/>
    <property type="match status" value="1"/>
</dbReference>
<gene>
    <name evidence="3" type="ORF">GCM10007100_33890</name>
</gene>
<comment type="caution">
    <text evidence="3">The sequence shown here is derived from an EMBL/GenBank/DDBJ whole genome shotgun (WGS) entry which is preliminary data.</text>
</comment>
<organism evidence="3 4">
    <name type="scientific">Roseibacillus persicicus</name>
    <dbReference type="NCBI Taxonomy" id="454148"/>
    <lineage>
        <taxon>Bacteria</taxon>
        <taxon>Pseudomonadati</taxon>
        <taxon>Verrucomicrobiota</taxon>
        <taxon>Verrucomicrobiia</taxon>
        <taxon>Verrucomicrobiales</taxon>
        <taxon>Verrucomicrobiaceae</taxon>
        <taxon>Roseibacillus</taxon>
    </lineage>
</organism>
<sequence>MNVINTFSTAVALLFAGHLSAQEASLEAPEMGIVDETVKVLYSGPGNEGDEMTIGDARGIELRGTNPADLSDGKGSVNLLMPSLPGLYTIIYRGEAGVLTTENIQVTNPEFGVRVADSATASGSLPVFWSGVNQGGAVIALRNTDGSVLDSAALPANQTSGSVRIQLPIEAGPYEVSYIIGDNIKATRAIQVTAAEETNLFAPPQVMANTKFQAVFSGPFNDRDRIVVVKAPASADSEIMGYAYLNPYRGTAVLNAPASQGLYEIQYRNRSNEVLASDTFEVLAADRETGTLSVVALENYQLKDDSAMEVILDASGSMLQDQEGEDRIDIAKDTLLKFMQTSVPEGMTFSLRAFGHIEEGSCESELLIPSAPFDYAGMAPIVKEIEAINLAKTPLAKSIEMVSSDLKGTEGERVVVLLTDGEETCDGSPAAAIRSLVDSYPNTRVNIVGYNIGDEEVSADFESWATLGNGRYFRASEAESLTVALRKAAAIPFSVYQGTRLVASGLSGESSFELPAGTYEIAFFNNGKEVRKAVVVAGSKEAAITIP</sequence>
<evidence type="ECO:0000313" key="3">
    <source>
        <dbReference type="EMBL" id="GHC63480.1"/>
    </source>
</evidence>
<keyword evidence="1" id="KW-0732">Signal</keyword>
<evidence type="ECO:0000256" key="1">
    <source>
        <dbReference type="SAM" id="SignalP"/>
    </source>
</evidence>
<keyword evidence="4" id="KW-1185">Reference proteome</keyword>
<dbReference type="SMART" id="SM00327">
    <property type="entry name" value="VWA"/>
    <property type="match status" value="1"/>
</dbReference>
<reference evidence="3" key="1">
    <citation type="journal article" date="2014" name="Int. J. Syst. Evol. Microbiol.">
        <title>Complete genome sequence of Corynebacterium casei LMG S-19264T (=DSM 44701T), isolated from a smear-ripened cheese.</title>
        <authorList>
            <consortium name="US DOE Joint Genome Institute (JGI-PGF)"/>
            <person name="Walter F."/>
            <person name="Albersmeier A."/>
            <person name="Kalinowski J."/>
            <person name="Ruckert C."/>
        </authorList>
    </citation>
    <scope>NUCLEOTIDE SEQUENCE</scope>
    <source>
        <strain evidence="3">KCTC 12988</strain>
    </source>
</reference>
<dbReference type="AlphaFoldDB" id="A0A918TUL2"/>
<feature type="domain" description="VWFA" evidence="2">
    <location>
        <begin position="307"/>
        <end position="488"/>
    </location>
</feature>
<protein>
    <recommendedName>
        <fullName evidence="2">VWFA domain-containing protein</fullName>
    </recommendedName>
</protein>
<accession>A0A918TUL2</accession>
<feature type="signal peptide" evidence="1">
    <location>
        <begin position="1"/>
        <end position="23"/>
    </location>
</feature>
<dbReference type="SUPFAM" id="SSF53300">
    <property type="entry name" value="vWA-like"/>
    <property type="match status" value="1"/>
</dbReference>